<dbReference type="GO" id="GO:0008270">
    <property type="term" value="F:zinc ion binding"/>
    <property type="evidence" value="ECO:0007669"/>
    <property type="project" value="InterPro"/>
</dbReference>
<dbReference type="STRING" id="708197.A0A166Z5X6"/>
<protein>
    <submittedName>
        <fullName evidence="11">Fungal transcription factor</fullName>
    </submittedName>
</protein>
<evidence type="ECO:0000313" key="12">
    <source>
        <dbReference type="Proteomes" id="UP000076552"/>
    </source>
</evidence>
<dbReference type="InterPro" id="IPR052202">
    <property type="entry name" value="Yeast_MetPath_Reg"/>
</dbReference>
<dbReference type="GO" id="GO:0043565">
    <property type="term" value="F:sequence-specific DNA binding"/>
    <property type="evidence" value="ECO:0007669"/>
    <property type="project" value="TreeGrafter"/>
</dbReference>
<keyword evidence="7" id="KW-0539">Nucleus</keyword>
<evidence type="ECO:0000256" key="7">
    <source>
        <dbReference type="ARBA" id="ARBA00023242"/>
    </source>
</evidence>
<accession>A0A166Z5X6</accession>
<dbReference type="GO" id="GO:0006351">
    <property type="term" value="P:DNA-templated transcription"/>
    <property type="evidence" value="ECO:0007669"/>
    <property type="project" value="InterPro"/>
</dbReference>
<keyword evidence="12" id="KW-1185">Reference proteome</keyword>
<dbReference type="GO" id="GO:0000981">
    <property type="term" value="F:DNA-binding transcription factor activity, RNA polymerase II-specific"/>
    <property type="evidence" value="ECO:0007669"/>
    <property type="project" value="TreeGrafter"/>
</dbReference>
<proteinExistence type="predicted"/>
<evidence type="ECO:0000256" key="4">
    <source>
        <dbReference type="ARBA" id="ARBA00023015"/>
    </source>
</evidence>
<feature type="region of interest" description="Disordered" evidence="9">
    <location>
        <begin position="286"/>
        <end position="307"/>
    </location>
</feature>
<evidence type="ECO:0000256" key="2">
    <source>
        <dbReference type="ARBA" id="ARBA00022723"/>
    </source>
</evidence>
<keyword evidence="8" id="KW-0175">Coiled coil</keyword>
<keyword evidence="4" id="KW-0805">Transcription regulation</keyword>
<name>A0A166Z5X6_9PEZI</name>
<comment type="subcellular location">
    <subcellularLocation>
        <location evidence="1">Nucleus</location>
    </subcellularLocation>
</comment>
<comment type="caution">
    <text evidence="11">The sequence shown here is derived from an EMBL/GenBank/DDBJ whole genome shotgun (WGS) entry which is preliminary data.</text>
</comment>
<dbReference type="GO" id="GO:0045944">
    <property type="term" value="P:positive regulation of transcription by RNA polymerase II"/>
    <property type="evidence" value="ECO:0007669"/>
    <property type="project" value="TreeGrafter"/>
</dbReference>
<dbReference type="Proteomes" id="UP000076552">
    <property type="component" value="Unassembled WGS sequence"/>
</dbReference>
<dbReference type="CDD" id="cd12148">
    <property type="entry name" value="fungal_TF_MHR"/>
    <property type="match status" value="1"/>
</dbReference>
<dbReference type="EMBL" id="LFIV01000002">
    <property type="protein sequence ID" value="KZL78480.1"/>
    <property type="molecule type" value="Genomic_DNA"/>
</dbReference>
<dbReference type="Pfam" id="PF04082">
    <property type="entry name" value="Fungal_trans"/>
    <property type="match status" value="1"/>
</dbReference>
<feature type="coiled-coil region" evidence="8">
    <location>
        <begin position="114"/>
        <end position="141"/>
    </location>
</feature>
<dbReference type="PANTHER" id="PTHR47782">
    <property type="entry name" value="ZN(II)2CYS6 TRANSCRIPTION FACTOR (EUROFUNG)-RELATED"/>
    <property type="match status" value="1"/>
</dbReference>
<reference evidence="11 12" key="1">
    <citation type="submission" date="2015-06" db="EMBL/GenBank/DDBJ databases">
        <title>Survival trade-offs in plant roots during colonization by closely related pathogenic and mutualistic fungi.</title>
        <authorList>
            <person name="Hacquard S."/>
            <person name="Kracher B."/>
            <person name="Hiruma K."/>
            <person name="Weinman A."/>
            <person name="Muench P."/>
            <person name="Garrido Oter R."/>
            <person name="Ver Loren van Themaat E."/>
            <person name="Dallerey J.-F."/>
            <person name="Damm U."/>
            <person name="Henrissat B."/>
            <person name="Lespinet O."/>
            <person name="Thon M."/>
            <person name="Kemen E."/>
            <person name="McHardy A.C."/>
            <person name="Schulze-Lefert P."/>
            <person name="O'Connell R.J."/>
        </authorList>
    </citation>
    <scope>NUCLEOTIDE SEQUENCE [LARGE SCALE GENOMIC DNA]</scope>
    <source>
        <strain evidence="11 12">0861</strain>
    </source>
</reference>
<evidence type="ECO:0000256" key="1">
    <source>
        <dbReference type="ARBA" id="ARBA00004123"/>
    </source>
</evidence>
<evidence type="ECO:0000259" key="10">
    <source>
        <dbReference type="Pfam" id="PF04082"/>
    </source>
</evidence>
<evidence type="ECO:0000256" key="5">
    <source>
        <dbReference type="ARBA" id="ARBA00023125"/>
    </source>
</evidence>
<dbReference type="GO" id="GO:0005634">
    <property type="term" value="C:nucleus"/>
    <property type="evidence" value="ECO:0007669"/>
    <property type="project" value="UniProtKB-SubCell"/>
</dbReference>
<evidence type="ECO:0000256" key="9">
    <source>
        <dbReference type="SAM" id="MobiDB-lite"/>
    </source>
</evidence>
<dbReference type="AlphaFoldDB" id="A0A166Z5X6"/>
<keyword evidence="3" id="KW-0862">Zinc</keyword>
<sequence>MGLHRRSVAAGDFSAEDREIRNRTWWCIYSLERQVAVITGRVLSVRDHAIDAPKPSLSSLDDLTTAEVQAAPVFNRLNVNLFSHLVRLRQIGGRVLESVYIARAPDGRASRTTFQQICSEIEDVQKELEGWKREMTLLDIKGTREYSEMKVEYGLLVLLMYRPSPTFMIPSSEMVEICSRAVSGTVRQWLKLELQHGIMAVCRCFRHVHSILMVALAGLYCDWHIRAMTRNPDSPLLHSHGNDVAACIDLIERGTSRMKEEGLLKYRDLLQAARIKVYGPSTWEPPSVQTHMTDTSSAPPANSSDTLGMLASDNLQYPISFQGEGLETYMNQVTGYFDNTQLGLDEGLTAWFDTFMDELQPGQNREMG</sequence>
<evidence type="ECO:0000256" key="8">
    <source>
        <dbReference type="SAM" id="Coils"/>
    </source>
</evidence>
<keyword evidence="2" id="KW-0479">Metal-binding</keyword>
<feature type="domain" description="Xylanolytic transcriptional activator regulatory" evidence="10">
    <location>
        <begin position="1"/>
        <end position="131"/>
    </location>
</feature>
<evidence type="ECO:0000256" key="3">
    <source>
        <dbReference type="ARBA" id="ARBA00022833"/>
    </source>
</evidence>
<feature type="compositionally biased region" description="Polar residues" evidence="9">
    <location>
        <begin position="287"/>
        <end position="306"/>
    </location>
</feature>
<organism evidence="11 12">
    <name type="scientific">Colletotrichum tofieldiae</name>
    <dbReference type="NCBI Taxonomy" id="708197"/>
    <lineage>
        <taxon>Eukaryota</taxon>
        <taxon>Fungi</taxon>
        <taxon>Dikarya</taxon>
        <taxon>Ascomycota</taxon>
        <taxon>Pezizomycotina</taxon>
        <taxon>Sordariomycetes</taxon>
        <taxon>Hypocreomycetidae</taxon>
        <taxon>Glomerellales</taxon>
        <taxon>Glomerellaceae</taxon>
        <taxon>Colletotrichum</taxon>
        <taxon>Colletotrichum spaethianum species complex</taxon>
    </lineage>
</organism>
<evidence type="ECO:0000256" key="6">
    <source>
        <dbReference type="ARBA" id="ARBA00023163"/>
    </source>
</evidence>
<dbReference type="PANTHER" id="PTHR47782:SF12">
    <property type="entry name" value="ZN(II)2CYS6 TRANSCRIPTION FACTOR (EUROFUNG)"/>
    <property type="match status" value="1"/>
</dbReference>
<keyword evidence="5" id="KW-0238">DNA-binding</keyword>
<dbReference type="InterPro" id="IPR007219">
    <property type="entry name" value="XnlR_reg_dom"/>
</dbReference>
<gene>
    <name evidence="11" type="ORF">CT0861_02144</name>
</gene>
<evidence type="ECO:0000313" key="11">
    <source>
        <dbReference type="EMBL" id="KZL78480.1"/>
    </source>
</evidence>
<keyword evidence="6" id="KW-0804">Transcription</keyword>